<comment type="caution">
    <text evidence="1">The sequence shown here is derived from an EMBL/GenBank/DDBJ whole genome shotgun (WGS) entry which is preliminary data.</text>
</comment>
<reference evidence="1 2" key="1">
    <citation type="submission" date="2012-05" db="EMBL/GenBank/DDBJ databases">
        <authorList>
            <person name="Weinstock G."/>
            <person name="Sodergren E."/>
            <person name="Lobos E.A."/>
            <person name="Fulton L."/>
            <person name="Fulton R."/>
            <person name="Courtney L."/>
            <person name="Fronick C."/>
            <person name="O'Laughlin M."/>
            <person name="Godfrey J."/>
            <person name="Wilson R.M."/>
            <person name="Miner T."/>
            <person name="Farmer C."/>
            <person name="Delehaunty K."/>
            <person name="Cordes M."/>
            <person name="Minx P."/>
            <person name="Tomlinson C."/>
            <person name="Chen J."/>
            <person name="Wollam A."/>
            <person name="Pepin K.H."/>
            <person name="Bhonagiri V."/>
            <person name="Zhang X."/>
            <person name="Suruliraj S."/>
            <person name="Warren W."/>
            <person name="Mitreva M."/>
            <person name="Mardis E.R."/>
            <person name="Wilson R.K."/>
        </authorList>
    </citation>
    <scope>NUCLEOTIDE SEQUENCE [LARGE SCALE GENOMIC DNA]</scope>
    <source>
        <strain evidence="1 2">F0235</strain>
    </source>
</reference>
<keyword evidence="2" id="KW-1185">Reference proteome</keyword>
<name>L1MKC8_9CORY</name>
<dbReference type="Proteomes" id="UP000010445">
    <property type="component" value="Unassembled WGS sequence"/>
</dbReference>
<dbReference type="PATRIC" id="fig|1035195.3.peg.479"/>
<evidence type="ECO:0000313" key="1">
    <source>
        <dbReference type="EMBL" id="EKX91687.1"/>
    </source>
</evidence>
<dbReference type="AlphaFoldDB" id="L1MKC8"/>
<sequence>MFKHENTPFSDLEISKLPRKACCLAMIYQTAVFPGVSGSLVDHNH</sequence>
<protein>
    <submittedName>
        <fullName evidence="1">Uncharacterized protein</fullName>
    </submittedName>
</protein>
<proteinExistence type="predicted"/>
<organism evidence="1 2">
    <name type="scientific">Corynebacterium durum F0235</name>
    <dbReference type="NCBI Taxonomy" id="1035195"/>
    <lineage>
        <taxon>Bacteria</taxon>
        <taxon>Bacillati</taxon>
        <taxon>Actinomycetota</taxon>
        <taxon>Actinomycetes</taxon>
        <taxon>Mycobacteriales</taxon>
        <taxon>Corynebacteriaceae</taxon>
        <taxon>Corynebacterium</taxon>
    </lineage>
</organism>
<evidence type="ECO:0000313" key="2">
    <source>
        <dbReference type="Proteomes" id="UP000010445"/>
    </source>
</evidence>
<accession>L1MKC8</accession>
<dbReference type="STRING" id="1035195.HMPREF9997_00528"/>
<dbReference type="EMBL" id="AMEM01000010">
    <property type="protein sequence ID" value="EKX91687.1"/>
    <property type="molecule type" value="Genomic_DNA"/>
</dbReference>
<dbReference type="HOGENOM" id="CLU_3198614_0_0_11"/>
<gene>
    <name evidence="1" type="ORF">HMPREF9997_00528</name>
</gene>